<protein>
    <submittedName>
        <fullName evidence="3">Adenylate/guanylate cyclase domain-containing protein</fullName>
    </submittedName>
</protein>
<name>A0ABU4RYR9_9GAMM</name>
<keyword evidence="4" id="KW-1185">Reference proteome</keyword>
<dbReference type="PROSITE" id="PS50006">
    <property type="entry name" value="FHA_DOMAIN"/>
    <property type="match status" value="1"/>
</dbReference>
<dbReference type="Gene3D" id="2.60.200.20">
    <property type="match status" value="1"/>
</dbReference>
<dbReference type="RefSeq" id="WP_302722488.1">
    <property type="nucleotide sequence ID" value="NZ_JAULRU010000569.1"/>
</dbReference>
<comment type="caution">
    <text evidence="3">The sequence shown here is derived from an EMBL/GenBank/DDBJ whole genome shotgun (WGS) entry which is preliminary data.</text>
</comment>
<feature type="domain" description="Guanylate cyclase" evidence="2">
    <location>
        <begin position="9"/>
        <end position="118"/>
    </location>
</feature>
<gene>
    <name evidence="3" type="ORF">SCD92_11800</name>
</gene>
<dbReference type="InterPro" id="IPR001054">
    <property type="entry name" value="A/G_cyclase"/>
</dbReference>
<sequence>MTAKRTTQTVMFADVSGSSRLYKEQGNTQAKNQIDSTLDATRAVIETHQGVVIKTLGDEIMARFTTPETACQAAIELQRKAHISSNLSLRIGIAFGDTLMDSSGDVFGQVVNDAADVSHIARGSQVVITEALKQQLPDFLAHQCEAFDRVRLKGAEQTSTVFRLHWETTTQPHNATAVMDVLSYADVKTGLAIELSHAEDSKTFNIAELPITFGRDESRVKWHADNTKVSREHCELLYRRGKFVLIDHSTNGTYISTPENDPVYIRREETPLTGSGIITLGQRPDRPGGYQINFAIEN</sequence>
<dbReference type="InterPro" id="IPR000253">
    <property type="entry name" value="FHA_dom"/>
</dbReference>
<evidence type="ECO:0000259" key="2">
    <source>
        <dbReference type="PROSITE" id="PS50125"/>
    </source>
</evidence>
<organism evidence="3 4">
    <name type="scientific">Gilvimarinus gilvus</name>
    <dbReference type="NCBI Taxonomy" id="3058038"/>
    <lineage>
        <taxon>Bacteria</taxon>
        <taxon>Pseudomonadati</taxon>
        <taxon>Pseudomonadota</taxon>
        <taxon>Gammaproteobacteria</taxon>
        <taxon>Cellvibrionales</taxon>
        <taxon>Cellvibrionaceae</taxon>
        <taxon>Gilvimarinus</taxon>
    </lineage>
</organism>
<dbReference type="PROSITE" id="PS50125">
    <property type="entry name" value="GUANYLATE_CYCLASE_2"/>
    <property type="match status" value="1"/>
</dbReference>
<dbReference type="CDD" id="cd00060">
    <property type="entry name" value="FHA"/>
    <property type="match status" value="1"/>
</dbReference>
<evidence type="ECO:0000313" key="3">
    <source>
        <dbReference type="EMBL" id="MDX6850047.1"/>
    </source>
</evidence>
<dbReference type="Pfam" id="PF00211">
    <property type="entry name" value="Guanylate_cyc"/>
    <property type="match status" value="1"/>
</dbReference>
<dbReference type="Proteomes" id="UP001273505">
    <property type="component" value="Unassembled WGS sequence"/>
</dbReference>
<dbReference type="EMBL" id="JAXAFO010000018">
    <property type="protein sequence ID" value="MDX6850047.1"/>
    <property type="molecule type" value="Genomic_DNA"/>
</dbReference>
<dbReference type="SUPFAM" id="SSF55073">
    <property type="entry name" value="Nucleotide cyclase"/>
    <property type="match status" value="1"/>
</dbReference>
<evidence type="ECO:0000259" key="1">
    <source>
        <dbReference type="PROSITE" id="PS50006"/>
    </source>
</evidence>
<dbReference type="PANTHER" id="PTHR43081:SF1">
    <property type="entry name" value="ADENYLATE CYCLASE, TERMINAL-DIFFERENTIATION SPECIFIC"/>
    <property type="match status" value="1"/>
</dbReference>
<reference evidence="3 4" key="1">
    <citation type="submission" date="2023-11" db="EMBL/GenBank/DDBJ databases">
        <title>Gilvimarinus fulvus sp. nov., isolated from the surface of Kelp.</title>
        <authorList>
            <person name="Sun Y.Y."/>
            <person name="Gong Y."/>
            <person name="Du Z.J."/>
        </authorList>
    </citation>
    <scope>NUCLEOTIDE SEQUENCE [LARGE SCALE GENOMIC DNA]</scope>
    <source>
        <strain evidence="3 4">SDUM040013</strain>
    </source>
</reference>
<dbReference type="InterPro" id="IPR050697">
    <property type="entry name" value="Adenylyl/Guanylyl_Cyclase_3/4"/>
</dbReference>
<dbReference type="SUPFAM" id="SSF49879">
    <property type="entry name" value="SMAD/FHA domain"/>
    <property type="match status" value="1"/>
</dbReference>
<evidence type="ECO:0000313" key="4">
    <source>
        <dbReference type="Proteomes" id="UP001273505"/>
    </source>
</evidence>
<feature type="domain" description="FHA" evidence="1">
    <location>
        <begin position="211"/>
        <end position="256"/>
    </location>
</feature>
<dbReference type="PANTHER" id="PTHR43081">
    <property type="entry name" value="ADENYLATE CYCLASE, TERMINAL-DIFFERENTIATION SPECIFIC-RELATED"/>
    <property type="match status" value="1"/>
</dbReference>
<dbReference type="Gene3D" id="3.30.70.1230">
    <property type="entry name" value="Nucleotide cyclase"/>
    <property type="match status" value="1"/>
</dbReference>
<dbReference type="SMART" id="SM00240">
    <property type="entry name" value="FHA"/>
    <property type="match status" value="1"/>
</dbReference>
<proteinExistence type="predicted"/>
<dbReference type="CDD" id="cd07302">
    <property type="entry name" value="CHD"/>
    <property type="match status" value="1"/>
</dbReference>
<dbReference type="Pfam" id="PF00498">
    <property type="entry name" value="FHA"/>
    <property type="match status" value="1"/>
</dbReference>
<dbReference type="InterPro" id="IPR029787">
    <property type="entry name" value="Nucleotide_cyclase"/>
</dbReference>
<dbReference type="InterPro" id="IPR008984">
    <property type="entry name" value="SMAD_FHA_dom_sf"/>
</dbReference>
<accession>A0ABU4RYR9</accession>